<gene>
    <name evidence="2" type="primary">LOC109487808</name>
</gene>
<evidence type="ECO:0000313" key="2">
    <source>
        <dbReference type="RefSeq" id="XP_019647442.1"/>
    </source>
</evidence>
<dbReference type="KEGG" id="bbel:109487808"/>
<dbReference type="PANTHER" id="PTHR13627">
    <property type="entry name" value="FUKUTIN RELATED PROTEIN"/>
    <property type="match status" value="1"/>
</dbReference>
<name>A0A6P5AWJ2_BRABE</name>
<dbReference type="GeneID" id="109487808"/>
<organism evidence="1 2">
    <name type="scientific">Branchiostoma belcheri</name>
    <name type="common">Amphioxus</name>
    <dbReference type="NCBI Taxonomy" id="7741"/>
    <lineage>
        <taxon>Eukaryota</taxon>
        <taxon>Metazoa</taxon>
        <taxon>Chordata</taxon>
        <taxon>Cephalochordata</taxon>
        <taxon>Leptocardii</taxon>
        <taxon>Amphioxiformes</taxon>
        <taxon>Branchiostomatidae</taxon>
        <taxon>Branchiostoma</taxon>
    </lineage>
</organism>
<keyword evidence="1" id="KW-1185">Reference proteome</keyword>
<accession>A0A6P5AWJ2</accession>
<dbReference type="RefSeq" id="XP_019647442.1">
    <property type="nucleotide sequence ID" value="XM_019791883.1"/>
</dbReference>
<dbReference type="OrthoDB" id="6358690at2759"/>
<dbReference type="InterPro" id="IPR052613">
    <property type="entry name" value="LicD_transferase"/>
</dbReference>
<protein>
    <submittedName>
        <fullName evidence="2">Uncharacterized protein LOC109487808</fullName>
    </submittedName>
</protein>
<dbReference type="PANTHER" id="PTHR13627:SF34">
    <property type="entry name" value="RIBITOL-5-PHOSPHATE TRANSFERASE"/>
    <property type="match status" value="1"/>
</dbReference>
<proteinExistence type="predicted"/>
<dbReference type="Proteomes" id="UP000515135">
    <property type="component" value="Unplaced"/>
</dbReference>
<dbReference type="AlphaFoldDB" id="A0A6P5AWJ2"/>
<sequence length="641" mass="72773">MIHWRVTRVRLRMFQLCIVLTLFISMMGIFRALNTQITLIDDSIEDQGQLHVHVIRSGAAVKDCGETQTHEEARIEVGRAAADQLRSVTQQLIEIKRLLRGAAPIHSLQAALHRVNRIADDLRIGDLSSLIQTELQHPTPSVKTAPQKVDVCPDTFKGSTYGYPFFYTGWVRTNCTNAKSLESVVTIIMNFMYEDKSVDVVSILRNISVLYPMVEVHVAADLKLPKDLAGNRNFTVHGDLAGETNAEIWYKLLLKVKTPYVLVTRGITRFTWDAQLEQAIHSASSFPVDFVGSAFRTNNGHWNMGCQQSLLRNFTLSYKDGYDASIHECIYCDNLRGPFLARTNVLRQYKFPANYRHFVFEDVFLQVKELGKHQVVSCPDSMFFVKDYDALLRDKINFVPIASTWGINKLHLAEGIEHIFSCSEANTPCRKMKGVAVSPCCLQTLADAVKFLMRTCEEEHIYCELQEGTMLGAVKLGKVLPWERDADITFLSGNYSAFKELRPKFEREGYKFVDLGQQWCCVDNRTAGGKFQIGVEGWTIEMYGQHLMDSEMMVARGQQPTKVLFDGMWVNVPTNPGLFARNRYGHEIYKHAQHWMTLGYESGWAKYDTSGFSPCPQPGHHGCLDQYATDGNLQFEGRELL</sequence>
<reference evidence="2" key="1">
    <citation type="submission" date="2025-08" db="UniProtKB">
        <authorList>
            <consortium name="RefSeq"/>
        </authorList>
    </citation>
    <scope>IDENTIFICATION</scope>
    <source>
        <tissue evidence="2">Gonad</tissue>
    </source>
</reference>
<dbReference type="GO" id="GO:0009100">
    <property type="term" value="P:glycoprotein metabolic process"/>
    <property type="evidence" value="ECO:0007669"/>
    <property type="project" value="UniProtKB-ARBA"/>
</dbReference>
<evidence type="ECO:0000313" key="1">
    <source>
        <dbReference type="Proteomes" id="UP000515135"/>
    </source>
</evidence>